<dbReference type="PANTHER" id="PTHR30629:SF2">
    <property type="entry name" value="PROPHAGE INTEGRASE INTS-RELATED"/>
    <property type="match status" value="1"/>
</dbReference>
<comment type="similarity">
    <text evidence="1">Belongs to the 'phage' integrase family.</text>
</comment>
<dbReference type="InterPro" id="IPR010998">
    <property type="entry name" value="Integrase_recombinase_N"/>
</dbReference>
<dbReference type="Proteomes" id="UP001500738">
    <property type="component" value="Unassembled WGS sequence"/>
</dbReference>
<feature type="domain" description="Tyr recombinase" evidence="6">
    <location>
        <begin position="220"/>
        <end position="393"/>
    </location>
</feature>
<gene>
    <name evidence="7" type="ORF">GCM10009115_06110</name>
</gene>
<dbReference type="RefSeq" id="WP_246553459.1">
    <property type="nucleotide sequence ID" value="NZ_BAAAFE010000003.1"/>
</dbReference>
<feature type="region of interest" description="Disordered" evidence="5">
    <location>
        <begin position="403"/>
        <end position="424"/>
    </location>
</feature>
<protein>
    <submittedName>
        <fullName evidence="7">Site-specific integrase</fullName>
    </submittedName>
</protein>
<dbReference type="CDD" id="cd00801">
    <property type="entry name" value="INT_P4_C"/>
    <property type="match status" value="1"/>
</dbReference>
<organism evidence="7 8">
    <name type="scientific">Sphingopyxis soli</name>
    <dbReference type="NCBI Taxonomy" id="592051"/>
    <lineage>
        <taxon>Bacteria</taxon>
        <taxon>Pseudomonadati</taxon>
        <taxon>Pseudomonadota</taxon>
        <taxon>Alphaproteobacteria</taxon>
        <taxon>Sphingomonadales</taxon>
        <taxon>Sphingomonadaceae</taxon>
        <taxon>Sphingopyxis</taxon>
    </lineage>
</organism>
<dbReference type="Pfam" id="PF00589">
    <property type="entry name" value="Phage_integrase"/>
    <property type="match status" value="1"/>
</dbReference>
<proteinExistence type="inferred from homology"/>
<evidence type="ECO:0000256" key="5">
    <source>
        <dbReference type="SAM" id="MobiDB-lite"/>
    </source>
</evidence>
<dbReference type="Gene3D" id="3.30.160.390">
    <property type="entry name" value="Integrase, DNA-binding domain"/>
    <property type="match status" value="1"/>
</dbReference>
<reference evidence="7 8" key="1">
    <citation type="journal article" date="2019" name="Int. J. Syst. Evol. Microbiol.">
        <title>The Global Catalogue of Microorganisms (GCM) 10K type strain sequencing project: providing services to taxonomists for standard genome sequencing and annotation.</title>
        <authorList>
            <consortium name="The Broad Institute Genomics Platform"/>
            <consortium name="The Broad Institute Genome Sequencing Center for Infectious Disease"/>
            <person name="Wu L."/>
            <person name="Ma J."/>
        </authorList>
    </citation>
    <scope>NUCLEOTIDE SEQUENCE [LARGE SCALE GENOMIC DNA]</scope>
    <source>
        <strain evidence="7 8">JCM 15910</strain>
    </source>
</reference>
<dbReference type="InterPro" id="IPR025166">
    <property type="entry name" value="Integrase_DNA_bind_dom"/>
</dbReference>
<name>A0ABN1LY99_9SPHN</name>
<sequence length="424" mass="47496">MHFWIAIPVIWQRDRMARSINRLNARQVATITEPNRYADGNCLYLNVSETGAKSWCLIYNFKTKRRELGLGAFPAVSLAQAREKALEASRLRAEGIDPIAARRAAEAPELTFGDVATEFIDGAEEGWKNRKHRQQWRNTLTTYAKAIWTKPVADVDVEDVLKILRPIWSTKPETASRVRGRIERVLDVAKARKLRAGENPAAWRGNLAVILPPRKKGPKRHHPAMPYGEVAGFMLKLGQRPALAARALELTILTACRTGEILGARWSEIDLDAKLWTIPAERMKAGKEHRVPLPEPAVDLLRSLGRMDDFVFPGFKSGKSLSNMAMEMVLRRMDVAGVTVHGFRSSFRDWCGDEATQFPREIAEQALAHTVGNEVERAYRRGDALERRRELMDLWAAYVCAGSGAEPGSSPTDPNSDPKADPKD</sequence>
<evidence type="ECO:0000256" key="3">
    <source>
        <dbReference type="ARBA" id="ARBA00023125"/>
    </source>
</evidence>
<dbReference type="Gene3D" id="1.10.443.10">
    <property type="entry name" value="Intergrase catalytic core"/>
    <property type="match status" value="1"/>
</dbReference>
<dbReference type="InterPro" id="IPR002104">
    <property type="entry name" value="Integrase_catalytic"/>
</dbReference>
<dbReference type="InterPro" id="IPR050808">
    <property type="entry name" value="Phage_Integrase"/>
</dbReference>
<evidence type="ECO:0000256" key="1">
    <source>
        <dbReference type="ARBA" id="ARBA00008857"/>
    </source>
</evidence>
<dbReference type="InterPro" id="IPR011010">
    <property type="entry name" value="DNA_brk_join_enz"/>
</dbReference>
<dbReference type="PROSITE" id="PS51898">
    <property type="entry name" value="TYR_RECOMBINASE"/>
    <property type="match status" value="1"/>
</dbReference>
<dbReference type="SUPFAM" id="SSF56349">
    <property type="entry name" value="DNA breaking-rejoining enzymes"/>
    <property type="match status" value="1"/>
</dbReference>
<keyword evidence="2" id="KW-0229">DNA integration</keyword>
<dbReference type="Pfam" id="PF13356">
    <property type="entry name" value="Arm-DNA-bind_3"/>
    <property type="match status" value="1"/>
</dbReference>
<evidence type="ECO:0000259" key="6">
    <source>
        <dbReference type="PROSITE" id="PS51898"/>
    </source>
</evidence>
<evidence type="ECO:0000313" key="8">
    <source>
        <dbReference type="Proteomes" id="UP001500738"/>
    </source>
</evidence>
<evidence type="ECO:0000256" key="2">
    <source>
        <dbReference type="ARBA" id="ARBA00022908"/>
    </source>
</evidence>
<keyword evidence="3" id="KW-0238">DNA-binding</keyword>
<evidence type="ECO:0000256" key="4">
    <source>
        <dbReference type="ARBA" id="ARBA00023172"/>
    </source>
</evidence>
<keyword evidence="4" id="KW-0233">DNA recombination</keyword>
<dbReference type="InterPro" id="IPR053876">
    <property type="entry name" value="Phage_int_M"/>
</dbReference>
<dbReference type="PANTHER" id="PTHR30629">
    <property type="entry name" value="PROPHAGE INTEGRASE"/>
    <property type="match status" value="1"/>
</dbReference>
<keyword evidence="8" id="KW-1185">Reference proteome</keyword>
<dbReference type="EMBL" id="BAAAFE010000003">
    <property type="protein sequence ID" value="GAA0861846.1"/>
    <property type="molecule type" value="Genomic_DNA"/>
</dbReference>
<evidence type="ECO:0000313" key="7">
    <source>
        <dbReference type="EMBL" id="GAA0861846.1"/>
    </source>
</evidence>
<accession>A0ABN1LY99</accession>
<dbReference type="Pfam" id="PF22022">
    <property type="entry name" value="Phage_int_M"/>
    <property type="match status" value="1"/>
</dbReference>
<dbReference type="InterPro" id="IPR038488">
    <property type="entry name" value="Integrase_DNA-bd_sf"/>
</dbReference>
<dbReference type="Gene3D" id="1.10.150.130">
    <property type="match status" value="1"/>
</dbReference>
<comment type="caution">
    <text evidence="7">The sequence shown here is derived from an EMBL/GenBank/DDBJ whole genome shotgun (WGS) entry which is preliminary data.</text>
</comment>
<dbReference type="InterPro" id="IPR013762">
    <property type="entry name" value="Integrase-like_cat_sf"/>
</dbReference>